<evidence type="ECO:0000256" key="1">
    <source>
        <dbReference type="ARBA" id="ARBA00004141"/>
    </source>
</evidence>
<feature type="transmembrane region" description="Helical" evidence="6">
    <location>
        <begin position="257"/>
        <end position="278"/>
    </location>
</feature>
<evidence type="ECO:0008006" key="10">
    <source>
        <dbReference type="Google" id="ProtNLM"/>
    </source>
</evidence>
<keyword evidence="7" id="KW-0732">Signal</keyword>
<comment type="subcellular location">
    <subcellularLocation>
        <location evidence="1">Membrane</location>
        <topology evidence="1">Multi-pass membrane protein</topology>
    </subcellularLocation>
</comment>
<keyword evidence="2" id="KW-0813">Transport</keyword>
<reference evidence="8 9" key="1">
    <citation type="submission" date="2020-12" db="EMBL/GenBank/DDBJ databases">
        <title>Metabolic potential, ecology and presence of endohyphal bacteria is reflected in genomic diversity of Mucoromycotina.</title>
        <authorList>
            <person name="Muszewska A."/>
            <person name="Okrasinska A."/>
            <person name="Steczkiewicz K."/>
            <person name="Drgas O."/>
            <person name="Orlowska M."/>
            <person name="Perlinska-Lenart U."/>
            <person name="Aleksandrzak-Piekarczyk T."/>
            <person name="Szatraj K."/>
            <person name="Zielenkiewicz U."/>
            <person name="Pilsyk S."/>
            <person name="Malc E."/>
            <person name="Mieczkowski P."/>
            <person name="Kruszewska J.S."/>
            <person name="Biernat P."/>
            <person name="Pawlowska J."/>
        </authorList>
    </citation>
    <scope>NUCLEOTIDE SEQUENCE [LARGE SCALE GENOMIC DNA]</scope>
    <source>
        <strain evidence="8 9">CBS 142.35</strain>
    </source>
</reference>
<feature type="chain" id="PRO_5034049059" description="Major facilitator superfamily (MFS) profile domain-containing protein" evidence="7">
    <location>
        <begin position="22"/>
        <end position="376"/>
    </location>
</feature>
<sequence length="376" mass="40574">MGSLFLFIFASEFWMFALARALQGFASGGISTIGYVIVADTFPSEALGTKIGIVSMCFMGGLAAGAPVGGTIAVAGIVVLLYLGLVERRNNPDEWFEIYKKNDNLITKNSHGSNNHDNSFHFDTEKHITESNSSNRSICNKHVTEKENKSISSASSIKYSVEQSDRKNQEQEPGTILANTLPFTSPSQLSLSKAQSITSHHHNKSDNEVTMLQLLRSPRVLTTMLVSFCSGWAVIGFEPTLPVYLNIQWGYNSSQIGLLLVTQLIPSAVASIMAGCIYDWIGGKLLCFSALLLDGASVALSGIPNRNTSVVPLIVTTSGNEFFASMYRAATLAEAMYATKALKSRNSSSTDDDDDDNTDCDSAHAYGLANMSFAIA</sequence>
<proteinExistence type="predicted"/>
<dbReference type="InterPro" id="IPR011701">
    <property type="entry name" value="MFS"/>
</dbReference>
<dbReference type="Gene3D" id="1.20.1250.20">
    <property type="entry name" value="MFS general substrate transporter like domains"/>
    <property type="match status" value="2"/>
</dbReference>
<dbReference type="InterPro" id="IPR036259">
    <property type="entry name" value="MFS_trans_sf"/>
</dbReference>
<dbReference type="InterPro" id="IPR050930">
    <property type="entry name" value="MFS_Vesicular_Transporter"/>
</dbReference>
<gene>
    <name evidence="8" type="ORF">INT45_008528</name>
</gene>
<keyword evidence="9" id="KW-1185">Reference proteome</keyword>
<dbReference type="EMBL" id="JAEPRB010000009">
    <property type="protein sequence ID" value="KAG2227284.1"/>
    <property type="molecule type" value="Genomic_DNA"/>
</dbReference>
<protein>
    <recommendedName>
        <fullName evidence="10">Major facilitator superfamily (MFS) profile domain-containing protein</fullName>
    </recommendedName>
</protein>
<feature type="signal peptide" evidence="7">
    <location>
        <begin position="1"/>
        <end position="21"/>
    </location>
</feature>
<accession>A0A8H7SDA7</accession>
<dbReference type="GO" id="GO:0022857">
    <property type="term" value="F:transmembrane transporter activity"/>
    <property type="evidence" value="ECO:0007669"/>
    <property type="project" value="InterPro"/>
</dbReference>
<dbReference type="Pfam" id="PF07690">
    <property type="entry name" value="MFS_1"/>
    <property type="match status" value="1"/>
</dbReference>
<keyword evidence="3 6" id="KW-0812">Transmembrane</keyword>
<evidence type="ECO:0000256" key="5">
    <source>
        <dbReference type="ARBA" id="ARBA00023136"/>
    </source>
</evidence>
<keyword evidence="4 6" id="KW-1133">Transmembrane helix</keyword>
<feature type="transmembrane region" description="Helical" evidence="6">
    <location>
        <begin position="52"/>
        <end position="85"/>
    </location>
</feature>
<evidence type="ECO:0000256" key="6">
    <source>
        <dbReference type="SAM" id="Phobius"/>
    </source>
</evidence>
<evidence type="ECO:0000313" key="8">
    <source>
        <dbReference type="EMBL" id="KAG2227284.1"/>
    </source>
</evidence>
<keyword evidence="5 6" id="KW-0472">Membrane</keyword>
<feature type="transmembrane region" description="Helical" evidence="6">
    <location>
        <begin position="220"/>
        <end position="237"/>
    </location>
</feature>
<evidence type="ECO:0000313" key="9">
    <source>
        <dbReference type="Proteomes" id="UP000646827"/>
    </source>
</evidence>
<dbReference type="PANTHER" id="PTHR23506:SF23">
    <property type="entry name" value="GH10249P"/>
    <property type="match status" value="1"/>
</dbReference>
<organism evidence="8 9">
    <name type="scientific">Circinella minor</name>
    <dbReference type="NCBI Taxonomy" id="1195481"/>
    <lineage>
        <taxon>Eukaryota</taxon>
        <taxon>Fungi</taxon>
        <taxon>Fungi incertae sedis</taxon>
        <taxon>Mucoromycota</taxon>
        <taxon>Mucoromycotina</taxon>
        <taxon>Mucoromycetes</taxon>
        <taxon>Mucorales</taxon>
        <taxon>Lichtheimiaceae</taxon>
        <taxon>Circinella</taxon>
    </lineage>
</organism>
<dbReference type="GO" id="GO:0016020">
    <property type="term" value="C:membrane"/>
    <property type="evidence" value="ECO:0007669"/>
    <property type="project" value="UniProtKB-SubCell"/>
</dbReference>
<dbReference type="Proteomes" id="UP000646827">
    <property type="component" value="Unassembled WGS sequence"/>
</dbReference>
<dbReference type="OrthoDB" id="440553at2759"/>
<dbReference type="AlphaFoldDB" id="A0A8H7SDA7"/>
<dbReference type="PANTHER" id="PTHR23506">
    <property type="entry name" value="GH10249P"/>
    <property type="match status" value="1"/>
</dbReference>
<evidence type="ECO:0000256" key="2">
    <source>
        <dbReference type="ARBA" id="ARBA00022448"/>
    </source>
</evidence>
<evidence type="ECO:0000256" key="3">
    <source>
        <dbReference type="ARBA" id="ARBA00022692"/>
    </source>
</evidence>
<comment type="caution">
    <text evidence="8">The sequence shown here is derived from an EMBL/GenBank/DDBJ whole genome shotgun (WGS) entry which is preliminary data.</text>
</comment>
<evidence type="ECO:0000256" key="7">
    <source>
        <dbReference type="SAM" id="SignalP"/>
    </source>
</evidence>
<evidence type="ECO:0000256" key="4">
    <source>
        <dbReference type="ARBA" id="ARBA00022989"/>
    </source>
</evidence>
<dbReference type="SUPFAM" id="SSF103473">
    <property type="entry name" value="MFS general substrate transporter"/>
    <property type="match status" value="1"/>
</dbReference>
<name>A0A8H7SDA7_9FUNG</name>